<accession>A0ABV7ADR3</accession>
<feature type="compositionally biased region" description="Basic and acidic residues" evidence="1">
    <location>
        <begin position="175"/>
        <end position="187"/>
    </location>
</feature>
<reference evidence="3" key="1">
    <citation type="journal article" date="2019" name="Int. J. Syst. Evol. Microbiol.">
        <title>The Global Catalogue of Microorganisms (GCM) 10K type strain sequencing project: providing services to taxonomists for standard genome sequencing and annotation.</title>
        <authorList>
            <consortium name="The Broad Institute Genomics Platform"/>
            <consortium name="The Broad Institute Genome Sequencing Center for Infectious Disease"/>
            <person name="Wu L."/>
            <person name="Ma J."/>
        </authorList>
    </citation>
    <scope>NUCLEOTIDE SEQUENCE [LARGE SCALE GENOMIC DNA]</scope>
    <source>
        <strain evidence="3">KCTC 62192</strain>
    </source>
</reference>
<evidence type="ECO:0000256" key="1">
    <source>
        <dbReference type="SAM" id="MobiDB-lite"/>
    </source>
</evidence>
<feature type="compositionally biased region" description="Acidic residues" evidence="1">
    <location>
        <begin position="188"/>
        <end position="198"/>
    </location>
</feature>
<protein>
    <submittedName>
        <fullName evidence="2">YceD family protein</fullName>
    </submittedName>
</protein>
<evidence type="ECO:0000313" key="3">
    <source>
        <dbReference type="Proteomes" id="UP001595443"/>
    </source>
</evidence>
<comment type="caution">
    <text evidence="2">The sequence shown here is derived from an EMBL/GenBank/DDBJ whole genome shotgun (WGS) entry which is preliminary data.</text>
</comment>
<dbReference type="InterPro" id="IPR003772">
    <property type="entry name" value="YceD"/>
</dbReference>
<dbReference type="EMBL" id="JBHRSK010000004">
    <property type="protein sequence ID" value="MFC2967489.1"/>
    <property type="molecule type" value="Genomic_DNA"/>
</dbReference>
<dbReference type="Proteomes" id="UP001595443">
    <property type="component" value="Unassembled WGS sequence"/>
</dbReference>
<dbReference type="Pfam" id="PF02620">
    <property type="entry name" value="YceD"/>
    <property type="match status" value="1"/>
</dbReference>
<sequence>MPQQLPVFHPLRVADLPARKPTRFKLRPEGETLGLIAQLVGADAVRKLSFEGALRPEGKRDFVLEARLGATVVQPCVVTLAPVTTRIEEEVVRRYLAEMPEPNGDEVEMPEDDSAEPLPEVIDPGAVMLEALALALPLYPRVPEAELGEASFAAPGTAPLTDEAVKPFAGLAGLRDKLAGKEDGKDDGSDDGSDDETP</sequence>
<organism evidence="2 3">
    <name type="scientific">Acidimangrovimonas pyrenivorans</name>
    <dbReference type="NCBI Taxonomy" id="2030798"/>
    <lineage>
        <taxon>Bacteria</taxon>
        <taxon>Pseudomonadati</taxon>
        <taxon>Pseudomonadota</taxon>
        <taxon>Alphaproteobacteria</taxon>
        <taxon>Rhodobacterales</taxon>
        <taxon>Paracoccaceae</taxon>
        <taxon>Acidimangrovimonas</taxon>
    </lineage>
</organism>
<dbReference type="RefSeq" id="WP_377832131.1">
    <property type="nucleotide sequence ID" value="NZ_JBHRSK010000004.1"/>
</dbReference>
<feature type="region of interest" description="Disordered" evidence="1">
    <location>
        <begin position="175"/>
        <end position="198"/>
    </location>
</feature>
<gene>
    <name evidence="2" type="ORF">ACFOES_05225</name>
</gene>
<name>A0ABV7ADR3_9RHOB</name>
<proteinExistence type="predicted"/>
<keyword evidence="3" id="KW-1185">Reference proteome</keyword>
<evidence type="ECO:0000313" key="2">
    <source>
        <dbReference type="EMBL" id="MFC2967489.1"/>
    </source>
</evidence>